<dbReference type="InterPro" id="IPR000835">
    <property type="entry name" value="HTH_MarR-typ"/>
</dbReference>
<dbReference type="PRINTS" id="PR00598">
    <property type="entry name" value="HTHMARR"/>
</dbReference>
<organism evidence="5 6">
    <name type="scientific">Sinorhizobium numidicum</name>
    <dbReference type="NCBI Taxonomy" id="680248"/>
    <lineage>
        <taxon>Bacteria</taxon>
        <taxon>Pseudomonadati</taxon>
        <taxon>Pseudomonadota</taxon>
        <taxon>Alphaproteobacteria</taxon>
        <taxon>Hyphomicrobiales</taxon>
        <taxon>Rhizobiaceae</taxon>
        <taxon>Sinorhizobium/Ensifer group</taxon>
        <taxon>Sinorhizobium</taxon>
    </lineage>
</organism>
<keyword evidence="1" id="KW-0805">Transcription regulation</keyword>
<evidence type="ECO:0000256" key="3">
    <source>
        <dbReference type="ARBA" id="ARBA00023163"/>
    </source>
</evidence>
<dbReference type="PROSITE" id="PS01117">
    <property type="entry name" value="HTH_MARR_1"/>
    <property type="match status" value="1"/>
</dbReference>
<dbReference type="SMART" id="SM00347">
    <property type="entry name" value="HTH_MARR"/>
    <property type="match status" value="1"/>
</dbReference>
<name>A0ABY8D0C4_9HYPH</name>
<dbReference type="PROSITE" id="PS50995">
    <property type="entry name" value="HTH_MARR_2"/>
    <property type="match status" value="1"/>
</dbReference>
<dbReference type="Gene3D" id="1.10.10.10">
    <property type="entry name" value="Winged helix-like DNA-binding domain superfamily/Winged helix DNA-binding domain"/>
    <property type="match status" value="1"/>
</dbReference>
<keyword evidence="2" id="KW-0238">DNA-binding</keyword>
<evidence type="ECO:0000313" key="6">
    <source>
        <dbReference type="Proteomes" id="UP001235547"/>
    </source>
</evidence>
<accession>A0ABY8D0C4</accession>
<keyword evidence="6" id="KW-1185">Reference proteome</keyword>
<evidence type="ECO:0000313" key="5">
    <source>
        <dbReference type="EMBL" id="WEX84335.1"/>
    </source>
</evidence>
<evidence type="ECO:0000256" key="1">
    <source>
        <dbReference type="ARBA" id="ARBA00023015"/>
    </source>
</evidence>
<dbReference type="PANTHER" id="PTHR42756">
    <property type="entry name" value="TRANSCRIPTIONAL REGULATOR, MARR"/>
    <property type="match status" value="1"/>
</dbReference>
<dbReference type="InterPro" id="IPR036390">
    <property type="entry name" value="WH_DNA-bd_sf"/>
</dbReference>
<dbReference type="SUPFAM" id="SSF46785">
    <property type="entry name" value="Winged helix' DNA-binding domain"/>
    <property type="match status" value="1"/>
</dbReference>
<gene>
    <name evidence="5" type="ORF">PYH38_003203</name>
</gene>
<evidence type="ECO:0000256" key="2">
    <source>
        <dbReference type="ARBA" id="ARBA00023125"/>
    </source>
</evidence>
<dbReference type="Pfam" id="PF12802">
    <property type="entry name" value="MarR_2"/>
    <property type="match status" value="1"/>
</dbReference>
<protein>
    <submittedName>
        <fullName evidence="5">MarR family transcriptional regulator</fullName>
    </submittedName>
</protein>
<feature type="domain" description="HTH marR-type" evidence="4">
    <location>
        <begin position="23"/>
        <end position="158"/>
    </location>
</feature>
<dbReference type="EMBL" id="CP120371">
    <property type="protein sequence ID" value="WEX84335.1"/>
    <property type="molecule type" value="Genomic_DNA"/>
</dbReference>
<dbReference type="InterPro" id="IPR023187">
    <property type="entry name" value="Tscrpt_reg_MarR-type_CS"/>
</dbReference>
<proteinExistence type="predicted"/>
<dbReference type="Proteomes" id="UP001235547">
    <property type="component" value="Chromosome 1"/>
</dbReference>
<keyword evidence="3" id="KW-0804">Transcription</keyword>
<reference evidence="5 6" key="1">
    <citation type="submission" date="2023-03" db="EMBL/GenBank/DDBJ databases">
        <authorList>
            <person name="Kaur S."/>
            <person name="Espinosa-Saiz D."/>
            <person name="Velazquez E."/>
            <person name="Menendez E."/>
            <person name="diCenzo G.C."/>
        </authorList>
    </citation>
    <scope>NUCLEOTIDE SEQUENCE [LARGE SCALE GENOMIC DNA]</scope>
    <source>
        <strain evidence="5 6">LMG 27395</strain>
    </source>
</reference>
<sequence>MMDHVDKILAQWRRERPELDVSAMGLLGRFARLRTHLGREIEKTFTDHGLTSASFDVLAALRRSGPPFQLSPGDLLATTMVSSGTMTNRIDQLEKAGLVERLNNPEDRRGVIISLTPEGLKRVDAAVTAHVANQQRLVASLSAEERDRLDALLRKFLAAFE</sequence>
<dbReference type="InterPro" id="IPR036388">
    <property type="entry name" value="WH-like_DNA-bd_sf"/>
</dbReference>
<evidence type="ECO:0000259" key="4">
    <source>
        <dbReference type="PROSITE" id="PS50995"/>
    </source>
</evidence>
<dbReference type="PANTHER" id="PTHR42756:SF1">
    <property type="entry name" value="TRANSCRIPTIONAL REPRESSOR OF EMRAB OPERON"/>
    <property type="match status" value="1"/>
</dbReference>